<evidence type="ECO:0000313" key="2">
    <source>
        <dbReference type="Proteomes" id="UP000789525"/>
    </source>
</evidence>
<organism evidence="1 2">
    <name type="scientific">Acaulospora colombiana</name>
    <dbReference type="NCBI Taxonomy" id="27376"/>
    <lineage>
        <taxon>Eukaryota</taxon>
        <taxon>Fungi</taxon>
        <taxon>Fungi incertae sedis</taxon>
        <taxon>Mucoromycota</taxon>
        <taxon>Glomeromycotina</taxon>
        <taxon>Glomeromycetes</taxon>
        <taxon>Diversisporales</taxon>
        <taxon>Acaulosporaceae</taxon>
        <taxon>Acaulospora</taxon>
    </lineage>
</organism>
<gene>
    <name evidence="1" type="ORF">ACOLOM_LOCUS7688</name>
</gene>
<sequence length="194" mass="20398">MGKDYYKILGVERSADDDAIKKAYKKQALKWHPDRNAGSEEASAKFKDISEAFEVLSDKNKRAVFDQFGEEGLKGGAPPPDASGVLEEEALALEHSLEARIHSALQQEVLGAEASLRAIHMIYLEFLKNMGGAGGGGFGGGFDDDDMMGGHSMPGGMPGGIPGGIFGNLGGMGGTGARTKRRGTGRTEPASPQD</sequence>
<keyword evidence="2" id="KW-1185">Reference proteome</keyword>
<protein>
    <submittedName>
        <fullName evidence="1">14578_t:CDS:1</fullName>
    </submittedName>
</protein>
<dbReference type="EMBL" id="CAJVPT010018271">
    <property type="protein sequence ID" value="CAG8632849.1"/>
    <property type="molecule type" value="Genomic_DNA"/>
</dbReference>
<name>A0ACA9N9G4_9GLOM</name>
<reference evidence="1" key="1">
    <citation type="submission" date="2021-06" db="EMBL/GenBank/DDBJ databases">
        <authorList>
            <person name="Kallberg Y."/>
            <person name="Tangrot J."/>
            <person name="Rosling A."/>
        </authorList>
    </citation>
    <scope>NUCLEOTIDE SEQUENCE</scope>
    <source>
        <strain evidence="1">CL356</strain>
    </source>
</reference>
<feature type="non-terminal residue" evidence="1">
    <location>
        <position position="194"/>
    </location>
</feature>
<evidence type="ECO:0000313" key="1">
    <source>
        <dbReference type="EMBL" id="CAG8632849.1"/>
    </source>
</evidence>
<proteinExistence type="predicted"/>
<dbReference type="Proteomes" id="UP000789525">
    <property type="component" value="Unassembled WGS sequence"/>
</dbReference>
<accession>A0ACA9N9G4</accession>
<comment type="caution">
    <text evidence="1">The sequence shown here is derived from an EMBL/GenBank/DDBJ whole genome shotgun (WGS) entry which is preliminary data.</text>
</comment>